<feature type="domain" description="Solute-binding protein family 3/N-terminal" evidence="4">
    <location>
        <begin position="30"/>
        <end position="263"/>
    </location>
</feature>
<dbReference type="PANTHER" id="PTHR30024:SF47">
    <property type="entry name" value="TAURINE-BINDING PERIPLASMIC PROTEIN"/>
    <property type="match status" value="1"/>
</dbReference>
<dbReference type="RefSeq" id="WP_170177673.1">
    <property type="nucleotide sequence ID" value="NZ_QTTT01000001.1"/>
</dbReference>
<dbReference type="Gene3D" id="3.40.190.10">
    <property type="entry name" value="Periplasmic binding protein-like II"/>
    <property type="match status" value="2"/>
</dbReference>
<gene>
    <name evidence="5" type="ORF">DFJ69_3197</name>
</gene>
<dbReference type="PANTHER" id="PTHR30024">
    <property type="entry name" value="ALIPHATIC SULFONATES-BINDING PROTEIN-RELATED"/>
    <property type="match status" value="1"/>
</dbReference>
<comment type="similarity">
    <text evidence="2">Belongs to the bacterial solute-binding protein SsuA/TauA family.</text>
</comment>
<dbReference type="SUPFAM" id="SSF53850">
    <property type="entry name" value="Periplasmic binding protein-like II"/>
    <property type="match status" value="1"/>
</dbReference>
<accession>A0A3D9SUM0</accession>
<dbReference type="InterPro" id="IPR015168">
    <property type="entry name" value="SsuA/THI5"/>
</dbReference>
<evidence type="ECO:0000313" key="6">
    <source>
        <dbReference type="Proteomes" id="UP000256661"/>
    </source>
</evidence>
<dbReference type="SMART" id="SM00062">
    <property type="entry name" value="PBPb"/>
    <property type="match status" value="1"/>
</dbReference>
<evidence type="ECO:0000313" key="5">
    <source>
        <dbReference type="EMBL" id="REE97723.1"/>
    </source>
</evidence>
<reference evidence="5 6" key="1">
    <citation type="submission" date="2018-08" db="EMBL/GenBank/DDBJ databases">
        <title>Sequencing the genomes of 1000 actinobacteria strains.</title>
        <authorList>
            <person name="Klenk H.-P."/>
        </authorList>
    </citation>
    <scope>NUCLEOTIDE SEQUENCE [LARGE SCALE GENOMIC DNA]</scope>
    <source>
        <strain evidence="5 6">DSM 43927</strain>
    </source>
</reference>
<protein>
    <submittedName>
        <fullName evidence="5">NitT/TauT family transport system substrate-binding protein</fullName>
    </submittedName>
</protein>
<sequence length="322" mass="33740">MCAIVLVGSLTACGGSDDDGGGANGLEKSKLSVGTLPIPDAAPLFIAIQRGLFKKEGLTVTTKIVPNAVVAQPLLKSGQLDVTLNNYVGALIAEEQSGGAVRWRFIADSYQAEKGAFQVMVNTDSSIKTPKDLAGKKIAVPTRKAIGTLMVEASMRAAGVPSDSVEFVEMGFPQMPAALKAKRIDAAWVAEPFISQLQQGGARSVLDTADPGGPTKNIPVAGWAVLGDYAEKHPKTVAAFQRAIGQAQRMASGDRSIVTATLPTYVKGVNADTAKIITLGSFPTGQNPERLKRLAGLMGNYGYLKNPTALDFTKMIVQAPAQ</sequence>
<organism evidence="5 6">
    <name type="scientific">Thermomonospora umbrina</name>
    <dbReference type="NCBI Taxonomy" id="111806"/>
    <lineage>
        <taxon>Bacteria</taxon>
        <taxon>Bacillati</taxon>
        <taxon>Actinomycetota</taxon>
        <taxon>Actinomycetes</taxon>
        <taxon>Streptosporangiales</taxon>
        <taxon>Thermomonosporaceae</taxon>
        <taxon>Thermomonospora</taxon>
    </lineage>
</organism>
<proteinExistence type="inferred from homology"/>
<evidence type="ECO:0000256" key="3">
    <source>
        <dbReference type="ARBA" id="ARBA00022729"/>
    </source>
</evidence>
<comment type="caution">
    <text evidence="5">The sequence shown here is derived from an EMBL/GenBank/DDBJ whole genome shotgun (WGS) entry which is preliminary data.</text>
</comment>
<evidence type="ECO:0000256" key="1">
    <source>
        <dbReference type="ARBA" id="ARBA00004418"/>
    </source>
</evidence>
<keyword evidence="3" id="KW-0732">Signal</keyword>
<comment type="subcellular location">
    <subcellularLocation>
        <location evidence="1">Periplasm</location>
    </subcellularLocation>
</comment>
<name>A0A3D9SUM0_9ACTN</name>
<dbReference type="Proteomes" id="UP000256661">
    <property type="component" value="Unassembled WGS sequence"/>
</dbReference>
<dbReference type="AlphaFoldDB" id="A0A3D9SUM0"/>
<keyword evidence="6" id="KW-1185">Reference proteome</keyword>
<dbReference type="EMBL" id="QTTT01000001">
    <property type="protein sequence ID" value="REE97723.1"/>
    <property type="molecule type" value="Genomic_DNA"/>
</dbReference>
<evidence type="ECO:0000256" key="2">
    <source>
        <dbReference type="ARBA" id="ARBA00010742"/>
    </source>
</evidence>
<dbReference type="GO" id="GO:0042597">
    <property type="term" value="C:periplasmic space"/>
    <property type="evidence" value="ECO:0007669"/>
    <property type="project" value="UniProtKB-SubCell"/>
</dbReference>
<evidence type="ECO:0000259" key="4">
    <source>
        <dbReference type="SMART" id="SM00062"/>
    </source>
</evidence>
<dbReference type="InterPro" id="IPR001638">
    <property type="entry name" value="Solute-binding_3/MltF_N"/>
</dbReference>
<dbReference type="Pfam" id="PF09084">
    <property type="entry name" value="NMT1"/>
    <property type="match status" value="1"/>
</dbReference>